<proteinExistence type="predicted"/>
<dbReference type="EMBL" id="JACNJH010000023">
    <property type="protein sequence ID" value="MBC8359844.1"/>
    <property type="molecule type" value="Genomic_DNA"/>
</dbReference>
<name>A0A8J6TK18_9BACT</name>
<evidence type="ECO:0000313" key="3">
    <source>
        <dbReference type="Proteomes" id="UP000603434"/>
    </source>
</evidence>
<organism evidence="2 3">
    <name type="scientific">Candidatus Desulfatibia profunda</name>
    <dbReference type="NCBI Taxonomy" id="2841695"/>
    <lineage>
        <taxon>Bacteria</taxon>
        <taxon>Pseudomonadati</taxon>
        <taxon>Thermodesulfobacteriota</taxon>
        <taxon>Desulfobacteria</taxon>
        <taxon>Desulfobacterales</taxon>
        <taxon>Desulfobacterales incertae sedis</taxon>
        <taxon>Candidatus Desulfatibia</taxon>
    </lineage>
</organism>
<evidence type="ECO:0000256" key="1">
    <source>
        <dbReference type="SAM" id="MobiDB-lite"/>
    </source>
</evidence>
<comment type="caution">
    <text evidence="2">The sequence shown here is derived from an EMBL/GenBank/DDBJ whole genome shotgun (WGS) entry which is preliminary data.</text>
</comment>
<dbReference type="AlphaFoldDB" id="A0A8J6TK18"/>
<sequence length="105" mass="11823">MPTIKPENNKQETVDAVQPITVSNTPTSFTDRFIIAKALDGSILLRLISDIPDARIENHRTVIKESLAKQLIEILCEITEYYPQKPKKATSNKIKMAKQSKNKAT</sequence>
<accession>A0A8J6TK18</accession>
<feature type="region of interest" description="Disordered" evidence="1">
    <location>
        <begin position="86"/>
        <end position="105"/>
    </location>
</feature>
<dbReference type="Proteomes" id="UP000603434">
    <property type="component" value="Unassembled WGS sequence"/>
</dbReference>
<reference evidence="2 3" key="1">
    <citation type="submission" date="2020-08" db="EMBL/GenBank/DDBJ databases">
        <title>Bridging the membrane lipid divide: bacteria of the FCB group superphylum have the potential to synthesize archaeal ether lipids.</title>
        <authorList>
            <person name="Villanueva L."/>
            <person name="Von Meijenfeldt F.A.B."/>
            <person name="Westbye A.B."/>
            <person name="Yadav S."/>
            <person name="Hopmans E.C."/>
            <person name="Dutilh B.E."/>
            <person name="Sinninghe Damste J.S."/>
        </authorList>
    </citation>
    <scope>NUCLEOTIDE SEQUENCE [LARGE SCALE GENOMIC DNA]</scope>
    <source>
        <strain evidence="2">NIOZ-UU30</strain>
    </source>
</reference>
<evidence type="ECO:0000313" key="2">
    <source>
        <dbReference type="EMBL" id="MBC8359844.1"/>
    </source>
</evidence>
<gene>
    <name evidence="2" type="ORF">H8E23_00405</name>
</gene>
<protein>
    <submittedName>
        <fullName evidence="2">Uncharacterized protein</fullName>
    </submittedName>
</protein>